<evidence type="ECO:0000256" key="5">
    <source>
        <dbReference type="ARBA" id="ARBA00022741"/>
    </source>
</evidence>
<dbReference type="OrthoDB" id="9806359at2"/>
<sequence>MVGVILSGGAGTRLWPVSRELYPKPFMKLPDGQSLLQKTFLRALRAGANRLLTVTGKEYYFSTLGEYQALETTVQSSFIVEPQRRNTAPAIAMAALWVAEQNPKELMLVLPADQLISPDVAFAEAVEQAQRLAQQGYMVTFGIQPSYPATSFGYIQRGETLQENAYKVSRFVEKPDKATAEDYLKSGCYFWNAGIFCFRADVYLQTLKQLQPHMYEAVLACWQATKKEDPIYLDAALYKQVPSDSIDYAVMEKAQHVAVIAAGFDWSDLGSWDAALQMVPPDADGNRVLGEVVLLETSNTFVQSEDRVVAVIGVSDLVIVDTRDALLVARRDKAQDVKKVVEKLTHINHETIRRHRTIRRPWGTYVTLEEASSFKIRRVTVKPGHTLSHHLHHHRSEHWTVLKGTAQIWLNGQIQMLRSNESIGALAGVSHQIYNPGLLDLVLIEVQTGEYLGEDDVKLLDSLV</sequence>
<dbReference type="EMBL" id="QWKX01000072">
    <property type="protein sequence ID" value="RIH75295.1"/>
    <property type="molecule type" value="Genomic_DNA"/>
</dbReference>
<dbReference type="PANTHER" id="PTHR46390">
    <property type="entry name" value="MANNOSE-1-PHOSPHATE GUANYLYLTRANSFERASE"/>
    <property type="match status" value="1"/>
</dbReference>
<dbReference type="GO" id="GO:0004475">
    <property type="term" value="F:mannose-1-phosphate guanylyltransferase (GTP) activity"/>
    <property type="evidence" value="ECO:0007669"/>
    <property type="project" value="UniProtKB-EC"/>
</dbReference>
<name>A0A399DSW3_9DEIN</name>
<dbReference type="InterPro" id="IPR014710">
    <property type="entry name" value="RmlC-like_jellyroll"/>
</dbReference>
<accession>A0A399DSW3</accession>
<dbReference type="GO" id="GO:0005525">
    <property type="term" value="F:GTP binding"/>
    <property type="evidence" value="ECO:0007669"/>
    <property type="project" value="UniProtKB-KW"/>
</dbReference>
<proteinExistence type="inferred from homology"/>
<gene>
    <name evidence="12" type="primary">rfbM</name>
    <name evidence="12" type="ORF">Mcate_02307</name>
</gene>
<evidence type="ECO:0000256" key="6">
    <source>
        <dbReference type="ARBA" id="ARBA00023134"/>
    </source>
</evidence>
<evidence type="ECO:0000256" key="2">
    <source>
        <dbReference type="ARBA" id="ARBA00012387"/>
    </source>
</evidence>
<dbReference type="InterPro" id="IPR029044">
    <property type="entry name" value="Nucleotide-diphossugar_trans"/>
</dbReference>
<feature type="domain" description="Mannose-6-phosphate isomerase type II C-terminal" evidence="10">
    <location>
        <begin position="349"/>
        <end position="461"/>
    </location>
</feature>
<dbReference type="FunFam" id="3.90.550.10:FF:000046">
    <property type="entry name" value="Mannose-1-phosphate guanylyltransferase (GDP)"/>
    <property type="match status" value="1"/>
</dbReference>
<keyword evidence="3 12" id="KW-0808">Transferase</keyword>
<dbReference type="RefSeq" id="WP_027888868.1">
    <property type="nucleotide sequence ID" value="NZ_JBHSXZ010000010.1"/>
</dbReference>
<evidence type="ECO:0000256" key="8">
    <source>
        <dbReference type="RuleBase" id="RU004190"/>
    </source>
</evidence>
<dbReference type="CDD" id="cd02213">
    <property type="entry name" value="cupin_PMI_typeII_C"/>
    <property type="match status" value="1"/>
</dbReference>
<dbReference type="SUPFAM" id="SSF51182">
    <property type="entry name" value="RmlC-like cupins"/>
    <property type="match status" value="1"/>
</dbReference>
<comment type="catalytic activity">
    <reaction evidence="7">
        <text>alpha-D-mannose 1-phosphate + GTP + H(+) = GDP-alpha-D-mannose + diphosphate</text>
        <dbReference type="Rhea" id="RHEA:15229"/>
        <dbReference type="ChEBI" id="CHEBI:15378"/>
        <dbReference type="ChEBI" id="CHEBI:33019"/>
        <dbReference type="ChEBI" id="CHEBI:37565"/>
        <dbReference type="ChEBI" id="CHEBI:57527"/>
        <dbReference type="ChEBI" id="CHEBI:58409"/>
        <dbReference type="EC" id="2.7.7.13"/>
    </reaction>
</comment>
<dbReference type="EC" id="2.7.7.13" evidence="2"/>
<dbReference type="Pfam" id="PF00483">
    <property type="entry name" value="NTP_transferase"/>
    <property type="match status" value="1"/>
</dbReference>
<dbReference type="InterPro" id="IPR001538">
    <property type="entry name" value="Man6P_isomerase-2_C"/>
</dbReference>
<dbReference type="InterPro" id="IPR051161">
    <property type="entry name" value="Mannose-6P_isomerase_type2"/>
</dbReference>
<feature type="domain" description="Nucleotidyl transferase" evidence="9">
    <location>
        <begin position="3"/>
        <end position="278"/>
    </location>
</feature>
<evidence type="ECO:0000313" key="13">
    <source>
        <dbReference type="Proteomes" id="UP000266089"/>
    </source>
</evidence>
<feature type="domain" description="MannoseP isomerase/GMP-like beta-helix" evidence="11">
    <location>
        <begin position="290"/>
        <end position="344"/>
    </location>
</feature>
<evidence type="ECO:0000313" key="12">
    <source>
        <dbReference type="EMBL" id="RIH75295.1"/>
    </source>
</evidence>
<dbReference type="GO" id="GO:0009298">
    <property type="term" value="P:GDP-mannose biosynthetic process"/>
    <property type="evidence" value="ECO:0007669"/>
    <property type="project" value="TreeGrafter"/>
</dbReference>
<evidence type="ECO:0000259" key="10">
    <source>
        <dbReference type="Pfam" id="PF01050"/>
    </source>
</evidence>
<dbReference type="Proteomes" id="UP000266089">
    <property type="component" value="Unassembled WGS sequence"/>
</dbReference>
<evidence type="ECO:0000256" key="1">
    <source>
        <dbReference type="ARBA" id="ARBA00006115"/>
    </source>
</evidence>
<comment type="similarity">
    <text evidence="1 8">Belongs to the mannose-6-phosphate isomerase type 2 family.</text>
</comment>
<organism evidence="12 13">
    <name type="scientific">Meiothermus taiwanensis</name>
    <dbReference type="NCBI Taxonomy" id="172827"/>
    <lineage>
        <taxon>Bacteria</taxon>
        <taxon>Thermotogati</taxon>
        <taxon>Deinococcota</taxon>
        <taxon>Deinococci</taxon>
        <taxon>Thermales</taxon>
        <taxon>Thermaceae</taxon>
        <taxon>Meiothermus</taxon>
    </lineage>
</organism>
<dbReference type="NCBIfam" id="TIGR01479">
    <property type="entry name" value="GMP_PMI"/>
    <property type="match status" value="1"/>
</dbReference>
<evidence type="ECO:0000256" key="3">
    <source>
        <dbReference type="ARBA" id="ARBA00022679"/>
    </source>
</evidence>
<dbReference type="SUPFAM" id="SSF53448">
    <property type="entry name" value="Nucleotide-diphospho-sugar transferases"/>
    <property type="match status" value="1"/>
</dbReference>
<evidence type="ECO:0000256" key="7">
    <source>
        <dbReference type="ARBA" id="ARBA00047343"/>
    </source>
</evidence>
<keyword evidence="4 12" id="KW-0548">Nucleotidyltransferase</keyword>
<dbReference type="GO" id="GO:0000271">
    <property type="term" value="P:polysaccharide biosynthetic process"/>
    <property type="evidence" value="ECO:0007669"/>
    <property type="project" value="InterPro"/>
</dbReference>
<keyword evidence="6" id="KW-0342">GTP-binding</keyword>
<dbReference type="Pfam" id="PF01050">
    <property type="entry name" value="MannoseP_isomer"/>
    <property type="match status" value="1"/>
</dbReference>
<dbReference type="Gene3D" id="2.60.120.10">
    <property type="entry name" value="Jelly Rolls"/>
    <property type="match status" value="1"/>
</dbReference>
<protein>
    <recommendedName>
        <fullName evidence="2">mannose-1-phosphate guanylyltransferase</fullName>
        <ecNumber evidence="2">2.7.7.13</ecNumber>
    </recommendedName>
</protein>
<dbReference type="InterPro" id="IPR049577">
    <property type="entry name" value="GMPP_N"/>
</dbReference>
<evidence type="ECO:0000259" key="9">
    <source>
        <dbReference type="Pfam" id="PF00483"/>
    </source>
</evidence>
<dbReference type="InterPro" id="IPR054566">
    <property type="entry name" value="ManC/GMP-like_b-helix"/>
</dbReference>
<evidence type="ECO:0000256" key="4">
    <source>
        <dbReference type="ARBA" id="ARBA00022695"/>
    </source>
</evidence>
<dbReference type="AlphaFoldDB" id="A0A399DSW3"/>
<dbReference type="Pfam" id="PF22640">
    <property type="entry name" value="ManC_GMP_beta-helix"/>
    <property type="match status" value="1"/>
</dbReference>
<evidence type="ECO:0000259" key="11">
    <source>
        <dbReference type="Pfam" id="PF22640"/>
    </source>
</evidence>
<dbReference type="Gene3D" id="3.90.550.10">
    <property type="entry name" value="Spore Coat Polysaccharide Biosynthesis Protein SpsA, Chain A"/>
    <property type="match status" value="1"/>
</dbReference>
<dbReference type="InterPro" id="IPR006375">
    <property type="entry name" value="Man1P_GuaTrfase/Man6P_Isoase"/>
</dbReference>
<comment type="caution">
    <text evidence="12">The sequence shown here is derived from an EMBL/GenBank/DDBJ whole genome shotgun (WGS) entry which is preliminary data.</text>
</comment>
<reference evidence="12 13" key="1">
    <citation type="submission" date="2018-08" db="EMBL/GenBank/DDBJ databases">
        <title>Meiothermus cateniformans JCM 15151 genome sequencing project.</title>
        <authorList>
            <person name="Da Costa M.S."/>
            <person name="Albuquerque L."/>
            <person name="Raposo P."/>
            <person name="Froufe H.J.C."/>
            <person name="Barroso C.S."/>
            <person name="Egas C."/>
        </authorList>
    </citation>
    <scope>NUCLEOTIDE SEQUENCE [LARGE SCALE GENOMIC DNA]</scope>
    <source>
        <strain evidence="12 13">JCM 15151</strain>
    </source>
</reference>
<dbReference type="InterPro" id="IPR011051">
    <property type="entry name" value="RmlC_Cupin_sf"/>
</dbReference>
<dbReference type="PANTHER" id="PTHR46390:SF1">
    <property type="entry name" value="MANNOSE-1-PHOSPHATE GUANYLYLTRANSFERASE"/>
    <property type="match status" value="1"/>
</dbReference>
<keyword evidence="5" id="KW-0547">Nucleotide-binding</keyword>
<dbReference type="CDD" id="cd02509">
    <property type="entry name" value="GDP-M1P_Guanylyltransferase"/>
    <property type="match status" value="1"/>
</dbReference>
<dbReference type="InterPro" id="IPR005835">
    <property type="entry name" value="NTP_transferase_dom"/>
</dbReference>